<organism evidence="2 3">
    <name type="scientific">Pirellulimonas nuda</name>
    <dbReference type="NCBI Taxonomy" id="2528009"/>
    <lineage>
        <taxon>Bacteria</taxon>
        <taxon>Pseudomonadati</taxon>
        <taxon>Planctomycetota</taxon>
        <taxon>Planctomycetia</taxon>
        <taxon>Pirellulales</taxon>
        <taxon>Lacipirellulaceae</taxon>
        <taxon>Pirellulimonas</taxon>
    </lineage>
</organism>
<dbReference type="Pfam" id="PF00248">
    <property type="entry name" value="Aldo_ket_red"/>
    <property type="match status" value="1"/>
</dbReference>
<dbReference type="AlphaFoldDB" id="A0A518DEC1"/>
<dbReference type="EMBL" id="CP036291">
    <property type="protein sequence ID" value="QDU89813.1"/>
    <property type="molecule type" value="Genomic_DNA"/>
</dbReference>
<feature type="domain" description="NADP-dependent oxidoreductase" evidence="1">
    <location>
        <begin position="7"/>
        <end position="330"/>
    </location>
</feature>
<protein>
    <submittedName>
        <fullName evidence="2">Pyridoxal 4-dehydrogenase</fullName>
        <ecNumber evidence="2">1.1.1.107</ecNumber>
    </submittedName>
</protein>
<keyword evidence="3" id="KW-1185">Reference proteome</keyword>
<dbReference type="InterPro" id="IPR020471">
    <property type="entry name" value="AKR"/>
</dbReference>
<evidence type="ECO:0000259" key="1">
    <source>
        <dbReference type="Pfam" id="PF00248"/>
    </source>
</evidence>
<evidence type="ECO:0000313" key="2">
    <source>
        <dbReference type="EMBL" id="QDU89813.1"/>
    </source>
</evidence>
<proteinExistence type="predicted"/>
<dbReference type="InterPro" id="IPR036812">
    <property type="entry name" value="NAD(P)_OxRdtase_dom_sf"/>
</dbReference>
<dbReference type="PANTHER" id="PTHR42686:SF1">
    <property type="entry name" value="GH17980P-RELATED"/>
    <property type="match status" value="1"/>
</dbReference>
<sequence length="349" mass="38456">MDQFPRVVFGSSALGNLYEALPDERKLDLVRAWFDQGGGGDNESGPVVIDTAGKYGAGLALEQLGVCLRRLGVPPERVAVGNKLGWYRVPLRGPEPTFEPGAWVDLEFDAQQRISGEGILECWRQGVELLGEPYRPRMMSVHDPDEYLAAASDAADRDRRWTDVLDAYAALSDLRRSEPGTTLGIGSKDWRVVQQITARVDVDWVMLANCVTAYTHAPEALDFIRGLSDSGVRVINSGVFNAGFLVGGQYFDYRRVQRDAEAQLFEWRDAFKRLCEAHAVAPAHACIQFGLSPLGVEAVALNTTDPDRVAQNLHFATTPLDDAFWREAKQLGLISSDYPYLAADAPVGR</sequence>
<name>A0A518DEC1_9BACT</name>
<dbReference type="GO" id="GO:0005829">
    <property type="term" value="C:cytosol"/>
    <property type="evidence" value="ECO:0007669"/>
    <property type="project" value="TreeGrafter"/>
</dbReference>
<accession>A0A518DEC1</accession>
<gene>
    <name evidence="2" type="primary">pld1</name>
    <name evidence="2" type="ORF">Pla175_32090</name>
</gene>
<dbReference type="Proteomes" id="UP000317429">
    <property type="component" value="Chromosome"/>
</dbReference>
<reference evidence="2 3" key="1">
    <citation type="submission" date="2019-02" db="EMBL/GenBank/DDBJ databases">
        <title>Deep-cultivation of Planctomycetes and their phenomic and genomic characterization uncovers novel biology.</title>
        <authorList>
            <person name="Wiegand S."/>
            <person name="Jogler M."/>
            <person name="Boedeker C."/>
            <person name="Pinto D."/>
            <person name="Vollmers J."/>
            <person name="Rivas-Marin E."/>
            <person name="Kohn T."/>
            <person name="Peeters S.H."/>
            <person name="Heuer A."/>
            <person name="Rast P."/>
            <person name="Oberbeckmann S."/>
            <person name="Bunk B."/>
            <person name="Jeske O."/>
            <person name="Meyerdierks A."/>
            <person name="Storesund J.E."/>
            <person name="Kallscheuer N."/>
            <person name="Luecker S."/>
            <person name="Lage O.M."/>
            <person name="Pohl T."/>
            <person name="Merkel B.J."/>
            <person name="Hornburger P."/>
            <person name="Mueller R.-W."/>
            <person name="Bruemmer F."/>
            <person name="Labrenz M."/>
            <person name="Spormann A.M."/>
            <person name="Op den Camp H."/>
            <person name="Overmann J."/>
            <person name="Amann R."/>
            <person name="Jetten M.S.M."/>
            <person name="Mascher T."/>
            <person name="Medema M.H."/>
            <person name="Devos D.P."/>
            <person name="Kaster A.-K."/>
            <person name="Ovreas L."/>
            <person name="Rohde M."/>
            <person name="Galperin M.Y."/>
            <person name="Jogler C."/>
        </authorList>
    </citation>
    <scope>NUCLEOTIDE SEQUENCE [LARGE SCALE GENOMIC DNA]</scope>
    <source>
        <strain evidence="2 3">Pla175</strain>
    </source>
</reference>
<dbReference type="SUPFAM" id="SSF51430">
    <property type="entry name" value="NAD(P)-linked oxidoreductase"/>
    <property type="match status" value="1"/>
</dbReference>
<dbReference type="OrthoDB" id="9772407at2"/>
<keyword evidence="2" id="KW-0560">Oxidoreductase</keyword>
<evidence type="ECO:0000313" key="3">
    <source>
        <dbReference type="Proteomes" id="UP000317429"/>
    </source>
</evidence>
<dbReference type="RefSeq" id="WP_145287054.1">
    <property type="nucleotide sequence ID" value="NZ_CP036291.1"/>
</dbReference>
<dbReference type="InterPro" id="IPR023210">
    <property type="entry name" value="NADP_OxRdtase_dom"/>
</dbReference>
<dbReference type="GO" id="GO:0050235">
    <property type="term" value="F:pyridoxal 4-dehydrogenase activity"/>
    <property type="evidence" value="ECO:0007669"/>
    <property type="project" value="UniProtKB-EC"/>
</dbReference>
<dbReference type="CDD" id="cd19152">
    <property type="entry name" value="AKR_AKR15A"/>
    <property type="match status" value="1"/>
</dbReference>
<dbReference type="EC" id="1.1.1.107" evidence="2"/>
<dbReference type="PANTHER" id="PTHR42686">
    <property type="entry name" value="GH17980P-RELATED"/>
    <property type="match status" value="1"/>
</dbReference>
<dbReference type="Gene3D" id="3.20.20.100">
    <property type="entry name" value="NADP-dependent oxidoreductase domain"/>
    <property type="match status" value="1"/>
</dbReference>
<dbReference type="KEGG" id="pnd:Pla175_32090"/>